<feature type="coiled-coil region" evidence="2">
    <location>
        <begin position="91"/>
        <end position="118"/>
    </location>
</feature>
<feature type="coiled-coil region" evidence="2">
    <location>
        <begin position="1320"/>
        <end position="1351"/>
    </location>
</feature>
<evidence type="ECO:0000313" key="4">
    <source>
        <dbReference type="Proteomes" id="UP000694925"/>
    </source>
</evidence>
<feature type="coiled-coil region" evidence="2">
    <location>
        <begin position="851"/>
        <end position="1017"/>
    </location>
</feature>
<dbReference type="GeneID" id="108627265"/>
<accession>A0AAJ7N987</accession>
<feature type="compositionally biased region" description="Acidic residues" evidence="3">
    <location>
        <begin position="331"/>
        <end position="340"/>
    </location>
</feature>
<protein>
    <submittedName>
        <fullName evidence="5">Protein MLP1-like isoform X1</fullName>
    </submittedName>
</protein>
<dbReference type="KEGG" id="ccal:108627265"/>
<feature type="compositionally biased region" description="Low complexity" evidence="3">
    <location>
        <begin position="307"/>
        <end position="324"/>
    </location>
</feature>
<organism evidence="4 5">
    <name type="scientific">Ceratina calcarata</name>
    <dbReference type="NCBI Taxonomy" id="156304"/>
    <lineage>
        <taxon>Eukaryota</taxon>
        <taxon>Metazoa</taxon>
        <taxon>Ecdysozoa</taxon>
        <taxon>Arthropoda</taxon>
        <taxon>Hexapoda</taxon>
        <taxon>Insecta</taxon>
        <taxon>Pterygota</taxon>
        <taxon>Neoptera</taxon>
        <taxon>Endopterygota</taxon>
        <taxon>Hymenoptera</taxon>
        <taxon>Apocrita</taxon>
        <taxon>Aculeata</taxon>
        <taxon>Apoidea</taxon>
        <taxon>Anthophila</taxon>
        <taxon>Apidae</taxon>
        <taxon>Ceratina</taxon>
        <taxon>Zadontomerus</taxon>
    </lineage>
</organism>
<evidence type="ECO:0000256" key="1">
    <source>
        <dbReference type="ARBA" id="ARBA00023054"/>
    </source>
</evidence>
<keyword evidence="4" id="KW-1185">Reference proteome</keyword>
<dbReference type="Proteomes" id="UP000694925">
    <property type="component" value="Unplaced"/>
</dbReference>
<name>A0AAJ7N987_9HYME</name>
<dbReference type="PANTHER" id="PTHR23160">
    <property type="entry name" value="SYNAPTONEMAL COMPLEX PROTEIN-RELATED"/>
    <property type="match status" value="1"/>
</dbReference>
<dbReference type="PANTHER" id="PTHR23160:SF19">
    <property type="entry name" value="MYOSIN HEAVY CHAIN-RELATED PROTEIN"/>
    <property type="match status" value="1"/>
</dbReference>
<keyword evidence="1 2" id="KW-0175">Coiled coil</keyword>
<evidence type="ECO:0000256" key="3">
    <source>
        <dbReference type="SAM" id="MobiDB-lite"/>
    </source>
</evidence>
<feature type="region of interest" description="Disordered" evidence="3">
    <location>
        <begin position="301"/>
        <end position="342"/>
    </location>
</feature>
<sequence>MLHGTERRANMSYVEHGPRIFLATKHNSGTPLMYGDYVLPKKRLEGRLKLHDSCQDIRAWSPNSLEKSRYFRELSENESPIGKIIPFNVVIDNIIQLNSQAQNELQTVKKELQKYKTLELTPQQRQQLKDLNYSPKAKELMNRSNYTTGLIKDAFNNTRTSNSMVRSNSCFSIHIPCERHLYDETRQRPAARNQSNQLYSYSLTAFDVGSCLNNYNLVSPCGPAMKSLPVAECREKRTSCVECIDVEVQVGRETRDAETQVCYQSDIKKRKKRITISVISQTSFTSKSSEDNSAMYLDKSSLQTNNQEEQSSECDASCSDSSQDIGTPSESDIEMGAESDSDLHNNVHKGIIIQKDSEIIVLKNELCVRDAELEELRDMNKHLEMLLKEREDCIHGQQGNLKILHEKLCKADREHDREVEDLKKKLCGYKYLMEEFKQDLNKQCESCYLQSQEIEKLRLYAKETTKLRLEKDSLIQRLQEVDRLAEKAEDYNKAVEELRTVLEERDELRKENYEQNCLLKNQEEKLNQLVKVVKEMSVAYNEQMEEKNMYEQLKLEARDKDAKICEYEEQLVSMKQEISDFFNNLKTALNNLEEMNDVCEDICSCTTCDLDIGEEANNILYNINIIMTRLQTYKTESQYLLQQIGDLKYYVGTDKETDRNRNLKSIICEDFYFDSETEYNKYICKLSRNDMDEVEREVIQYFARFLIKLRSLISKLQIYVEFERPLMIKQTYYFYEILKDTQSAVNVSEDVTLRRQLLSDLYNQHKEEHERYNSYVKQLPNDLLQVQDKINEFIEDILYQLLNEMLHAEKEHLYDEKINQAFETHFRSCINRIDAALQGAGDQRIMIVETIEEQQKELKKKDVEIARLKEEMAERLERRGEGDCLQADTVDVTAIIKEHLSRLTAELDEKDALVSELEDQLEIFRNRLSARNKDCSVLKKENKNLENAKNRLSRRAKECQQVKRQLTAKNQQIKNLTQQIQELLETKDLTATLEHKITEMEKELTDLQLENVRLGKTVKQTSIAISTKDKIITSLKTSIDKTDSILSEKIIEYENVVEEKRRHIVTLEEENKLLNEKVKNVEKQLVLMNQTIVSLTEQKDKIHVIYTLQEDLAKLDKDERRLKVELNNLKAQLVNDQNKNRKLDNSLETCQRENELLKKNIEYWKSENSELSTMLRNEAAEEKLKNKLYTISNNICEKLINLKKQSVLQKDSPGSKFIKRLQAKYITSREKEIELATDNVVKDLKEESRDPERDIKENEVEEIETQLLHSKGDTLKSNYASFKQFRQAETEHSENKNEIEKLLSHIENRDCEIKHHKEIIKHLTQENAKLRTVLKSQIEEYQDKLTLMKKNYDSSLNALCERHKANIEILQKQFEDNMKSEQIFESENWLLSLNLKELMELHERISIIISRDSNVIHMQNENQCLYDNAGRQQFYSPVQETEAKFQFIPTNIYEKEPLQSKIVPQVLKEENLHLQNQWITLGDTQKYPTLQTQSYKPSLEHNFGYFNSEGKSSESENKYEKEKHMEKDSSFDRHWWNFINQCSAYHKLSNVDEYTRPFPTD</sequence>
<proteinExistence type="predicted"/>
<evidence type="ECO:0000313" key="5">
    <source>
        <dbReference type="RefSeq" id="XP_017883931.1"/>
    </source>
</evidence>
<feature type="coiled-coil region" evidence="2">
    <location>
        <begin position="478"/>
        <end position="560"/>
    </location>
</feature>
<gene>
    <name evidence="5" type="primary">LOC108627265</name>
</gene>
<reference evidence="5" key="1">
    <citation type="submission" date="2025-08" db="UniProtKB">
        <authorList>
            <consortium name="RefSeq"/>
        </authorList>
    </citation>
    <scope>IDENTIFICATION</scope>
    <source>
        <tissue evidence="5">Whole body</tissue>
    </source>
</reference>
<dbReference type="RefSeq" id="XP_017883931.1">
    <property type="nucleotide sequence ID" value="XM_018028442.2"/>
</dbReference>
<evidence type="ECO:0000256" key="2">
    <source>
        <dbReference type="SAM" id="Coils"/>
    </source>
</evidence>
<feature type="coiled-coil region" evidence="2">
    <location>
        <begin position="1050"/>
        <end position="1167"/>
    </location>
</feature>